<dbReference type="PANTHER" id="PTHR13168">
    <property type="entry name" value="ASSOCIATE OF C-MYC AMY-1"/>
    <property type="match status" value="1"/>
</dbReference>
<feature type="region of interest" description="Disordered" evidence="4">
    <location>
        <begin position="84"/>
        <end position="119"/>
    </location>
</feature>
<evidence type="ECO:0000256" key="4">
    <source>
        <dbReference type="SAM" id="MobiDB-lite"/>
    </source>
</evidence>
<keyword evidence="3" id="KW-0539">Nucleus</keyword>
<evidence type="ECO:0000256" key="1">
    <source>
        <dbReference type="ARBA" id="ARBA00004123"/>
    </source>
</evidence>
<dbReference type="PANTHER" id="PTHR13168:SF0">
    <property type="entry name" value="C-MYC-BINDING PROTEIN"/>
    <property type="match status" value="1"/>
</dbReference>
<dbReference type="InterPro" id="IPR026060">
    <property type="entry name" value="AMY1"/>
</dbReference>
<evidence type="ECO:0000313" key="6">
    <source>
        <dbReference type="Proteomes" id="UP000001307"/>
    </source>
</evidence>
<dbReference type="GO" id="GO:0003713">
    <property type="term" value="F:transcription coactivator activity"/>
    <property type="evidence" value="ECO:0007669"/>
    <property type="project" value="InterPro"/>
</dbReference>
<dbReference type="FunCoup" id="E4XE13">
    <property type="interactions" value="71"/>
</dbReference>
<dbReference type="Proteomes" id="UP000001307">
    <property type="component" value="Unassembled WGS sequence"/>
</dbReference>
<dbReference type="GO" id="GO:0005634">
    <property type="term" value="C:nucleus"/>
    <property type="evidence" value="ECO:0007669"/>
    <property type="project" value="UniProtKB-SubCell"/>
</dbReference>
<dbReference type="PRINTS" id="PR02028">
    <property type="entry name" value="CMYCBINDINGP"/>
</dbReference>
<protein>
    <recommendedName>
        <fullName evidence="7">c-Myc-binding protein</fullName>
    </recommendedName>
</protein>
<sequence>MPETKKPEVKREEYRKYLDSAGILDELTKFLVTLYEEPDKPQDAVSYMKKLLCGGEPDAAEVENMKNEIEQLRAQVEELTKRAEVAEAKLTPSEPAEANSSAPEGKEPKPEEKAEEKKE</sequence>
<feature type="compositionally biased region" description="Basic and acidic residues" evidence="4">
    <location>
        <begin position="104"/>
        <end position="119"/>
    </location>
</feature>
<accession>E4XE13</accession>
<comment type="similarity">
    <text evidence="2">Belongs to the AMY1 family.</text>
</comment>
<gene>
    <name evidence="5" type="ORF">GSOID_T00008413001</name>
</gene>
<evidence type="ECO:0000256" key="3">
    <source>
        <dbReference type="ARBA" id="ARBA00023242"/>
    </source>
</evidence>
<evidence type="ECO:0000256" key="2">
    <source>
        <dbReference type="ARBA" id="ARBA00009389"/>
    </source>
</evidence>
<dbReference type="OrthoDB" id="524165at2759"/>
<dbReference type="InParanoid" id="E4XE13"/>
<name>E4XE13_OIKDI</name>
<organism evidence="5">
    <name type="scientific">Oikopleura dioica</name>
    <name type="common">Tunicate</name>
    <dbReference type="NCBI Taxonomy" id="34765"/>
    <lineage>
        <taxon>Eukaryota</taxon>
        <taxon>Metazoa</taxon>
        <taxon>Chordata</taxon>
        <taxon>Tunicata</taxon>
        <taxon>Appendicularia</taxon>
        <taxon>Copelata</taxon>
        <taxon>Oikopleuridae</taxon>
        <taxon>Oikopleura</taxon>
    </lineage>
</organism>
<dbReference type="AlphaFoldDB" id="E4XE13"/>
<keyword evidence="6" id="KW-1185">Reference proteome</keyword>
<evidence type="ECO:0008006" key="7">
    <source>
        <dbReference type="Google" id="ProtNLM"/>
    </source>
</evidence>
<comment type="subcellular location">
    <subcellularLocation>
        <location evidence="1">Nucleus</location>
    </subcellularLocation>
</comment>
<proteinExistence type="inferred from homology"/>
<reference evidence="5" key="1">
    <citation type="journal article" date="2010" name="Science">
        <title>Plasticity of animal genome architecture unmasked by rapid evolution of a pelagic tunicate.</title>
        <authorList>
            <person name="Denoeud F."/>
            <person name="Henriet S."/>
            <person name="Mungpakdee S."/>
            <person name="Aury J.M."/>
            <person name="Da Silva C."/>
            <person name="Brinkmann H."/>
            <person name="Mikhaleva J."/>
            <person name="Olsen L.C."/>
            <person name="Jubin C."/>
            <person name="Canestro C."/>
            <person name="Bouquet J.M."/>
            <person name="Danks G."/>
            <person name="Poulain J."/>
            <person name="Campsteijn C."/>
            <person name="Adamski M."/>
            <person name="Cross I."/>
            <person name="Yadetie F."/>
            <person name="Muffato M."/>
            <person name="Louis A."/>
            <person name="Butcher S."/>
            <person name="Tsagkogeorga G."/>
            <person name="Konrad A."/>
            <person name="Singh S."/>
            <person name="Jensen M.F."/>
            <person name="Cong E.H."/>
            <person name="Eikeseth-Otteraa H."/>
            <person name="Noel B."/>
            <person name="Anthouard V."/>
            <person name="Porcel B.M."/>
            <person name="Kachouri-Lafond R."/>
            <person name="Nishino A."/>
            <person name="Ugolini M."/>
            <person name="Chourrout P."/>
            <person name="Nishida H."/>
            <person name="Aasland R."/>
            <person name="Huzurbazar S."/>
            <person name="Westhof E."/>
            <person name="Delsuc F."/>
            <person name="Lehrach H."/>
            <person name="Reinhardt R."/>
            <person name="Weissenbach J."/>
            <person name="Roy S.W."/>
            <person name="Artiguenave F."/>
            <person name="Postlethwait J.H."/>
            <person name="Manak J.R."/>
            <person name="Thompson E.M."/>
            <person name="Jaillon O."/>
            <person name="Du Pasquier L."/>
            <person name="Boudinot P."/>
            <person name="Liberles D.A."/>
            <person name="Volff J.N."/>
            <person name="Philippe H."/>
            <person name="Lenhard B."/>
            <person name="Roest Crollius H."/>
            <person name="Wincker P."/>
            <person name="Chourrout D."/>
        </authorList>
    </citation>
    <scope>NUCLEOTIDE SEQUENCE [LARGE SCALE GENOMIC DNA]</scope>
</reference>
<dbReference type="EMBL" id="FN653040">
    <property type="protein sequence ID" value="CBY19402.1"/>
    <property type="molecule type" value="Genomic_DNA"/>
</dbReference>
<evidence type="ECO:0000313" key="5">
    <source>
        <dbReference type="EMBL" id="CBY19402.1"/>
    </source>
</evidence>